<protein>
    <submittedName>
        <fullName evidence="1">Uncharacterized protein</fullName>
    </submittedName>
</protein>
<name>A0A9P0HSB5_NEZVI</name>
<keyword evidence="2" id="KW-1185">Reference proteome</keyword>
<evidence type="ECO:0000313" key="1">
    <source>
        <dbReference type="EMBL" id="CAH1408136.1"/>
    </source>
</evidence>
<reference evidence="1" key="1">
    <citation type="submission" date="2022-01" db="EMBL/GenBank/DDBJ databases">
        <authorList>
            <person name="King R."/>
        </authorList>
    </citation>
    <scope>NUCLEOTIDE SEQUENCE</scope>
</reference>
<proteinExistence type="predicted"/>
<dbReference type="AlphaFoldDB" id="A0A9P0HSB5"/>
<dbReference type="Proteomes" id="UP001152798">
    <property type="component" value="Chromosome 7"/>
</dbReference>
<sequence length="110" mass="11873">MVFLLHFGPSCESRGWVVARLVRTIGAQCPGMEGKQSYPISASIVTATSAEPDEVVGSAHPIIGVLFYVTIRGMKISLCSLARYIKEEGANLIFRHGKSSTLTLGCFLLN</sequence>
<evidence type="ECO:0000313" key="2">
    <source>
        <dbReference type="Proteomes" id="UP001152798"/>
    </source>
</evidence>
<accession>A0A9P0HSB5</accession>
<dbReference type="EMBL" id="OV725083">
    <property type="protein sequence ID" value="CAH1408136.1"/>
    <property type="molecule type" value="Genomic_DNA"/>
</dbReference>
<organism evidence="1 2">
    <name type="scientific">Nezara viridula</name>
    <name type="common">Southern green stink bug</name>
    <name type="synonym">Cimex viridulus</name>
    <dbReference type="NCBI Taxonomy" id="85310"/>
    <lineage>
        <taxon>Eukaryota</taxon>
        <taxon>Metazoa</taxon>
        <taxon>Ecdysozoa</taxon>
        <taxon>Arthropoda</taxon>
        <taxon>Hexapoda</taxon>
        <taxon>Insecta</taxon>
        <taxon>Pterygota</taxon>
        <taxon>Neoptera</taxon>
        <taxon>Paraneoptera</taxon>
        <taxon>Hemiptera</taxon>
        <taxon>Heteroptera</taxon>
        <taxon>Panheteroptera</taxon>
        <taxon>Pentatomomorpha</taxon>
        <taxon>Pentatomoidea</taxon>
        <taxon>Pentatomidae</taxon>
        <taxon>Pentatominae</taxon>
        <taxon>Nezara</taxon>
    </lineage>
</organism>
<gene>
    <name evidence="1" type="ORF">NEZAVI_LOCUS15724</name>
</gene>